<evidence type="ECO:0000256" key="1">
    <source>
        <dbReference type="SAM" id="MobiDB-lite"/>
    </source>
</evidence>
<feature type="transmembrane region" description="Helical" evidence="2">
    <location>
        <begin position="150"/>
        <end position="174"/>
    </location>
</feature>
<feature type="region of interest" description="Disordered" evidence="1">
    <location>
        <begin position="307"/>
        <end position="357"/>
    </location>
</feature>
<protein>
    <submittedName>
        <fullName evidence="3">Uncharacterized protein</fullName>
    </submittedName>
</protein>
<evidence type="ECO:0000256" key="2">
    <source>
        <dbReference type="SAM" id="Phobius"/>
    </source>
</evidence>
<dbReference type="OrthoDB" id="3783050at2759"/>
<keyword evidence="2" id="KW-0472">Membrane</keyword>
<feature type="compositionally biased region" description="Low complexity" evidence="1">
    <location>
        <begin position="307"/>
        <end position="339"/>
    </location>
</feature>
<dbReference type="Proteomes" id="UP000799757">
    <property type="component" value="Unassembled WGS sequence"/>
</dbReference>
<feature type="transmembrane region" description="Helical" evidence="2">
    <location>
        <begin position="276"/>
        <end position="296"/>
    </location>
</feature>
<feature type="transmembrane region" description="Helical" evidence="2">
    <location>
        <begin position="37"/>
        <end position="58"/>
    </location>
</feature>
<dbReference type="EMBL" id="MU001827">
    <property type="protein sequence ID" value="KAF2796596.1"/>
    <property type="molecule type" value="Genomic_DNA"/>
</dbReference>
<feature type="transmembrane region" description="Helical" evidence="2">
    <location>
        <begin position="70"/>
        <end position="94"/>
    </location>
</feature>
<name>A0A6A6XJ96_9PLEO</name>
<sequence>MAPKGGKGGGTGGLGGISSSCPGAFQYDSRELAQSRAAYFAEYCVFFLVALFILIAMRRVKKRHGNAKRLLGPIYLVSLLFALLGNALLIVATMLQECRTTDFRSFYQWAIAFLLFFRLSNFLLLVLVVYNVNDLLRQLHGHNPSYFKFIYGFILAIMGALTCGLVGIQCYNASVSAYVSSGPSLGDAEIRLRLAYYVLYLVSILAAGALAAATVVSMRARGTPRGNLTGWTIALMFSMFLWTLFTVIEYASNFTDQGFDYKVYLAFSWIENTSQAFSWICMLFIAKSTVLAGVAVNHGTSQIYNNQTPTYPPTLQQQSQPAYAPVPVPQQQQYQQQQQNHLPYTFHTGAPPPPPQQQYYYQQQPVYNGTPNPMNGNGHMVELK</sequence>
<gene>
    <name evidence="3" type="ORF">K505DRAFT_359177</name>
</gene>
<evidence type="ECO:0000313" key="3">
    <source>
        <dbReference type="EMBL" id="KAF2796596.1"/>
    </source>
</evidence>
<keyword evidence="2" id="KW-1133">Transmembrane helix</keyword>
<proteinExistence type="predicted"/>
<feature type="transmembrane region" description="Helical" evidence="2">
    <location>
        <begin position="194"/>
        <end position="216"/>
    </location>
</feature>
<feature type="transmembrane region" description="Helical" evidence="2">
    <location>
        <begin position="106"/>
        <end position="130"/>
    </location>
</feature>
<keyword evidence="4" id="KW-1185">Reference proteome</keyword>
<accession>A0A6A6XJ96</accession>
<dbReference type="AlphaFoldDB" id="A0A6A6XJ96"/>
<organism evidence="3 4">
    <name type="scientific">Melanomma pulvis-pyrius CBS 109.77</name>
    <dbReference type="NCBI Taxonomy" id="1314802"/>
    <lineage>
        <taxon>Eukaryota</taxon>
        <taxon>Fungi</taxon>
        <taxon>Dikarya</taxon>
        <taxon>Ascomycota</taxon>
        <taxon>Pezizomycotina</taxon>
        <taxon>Dothideomycetes</taxon>
        <taxon>Pleosporomycetidae</taxon>
        <taxon>Pleosporales</taxon>
        <taxon>Melanommataceae</taxon>
        <taxon>Melanomma</taxon>
    </lineage>
</organism>
<reference evidence="3" key="1">
    <citation type="journal article" date="2020" name="Stud. Mycol.">
        <title>101 Dothideomycetes genomes: a test case for predicting lifestyles and emergence of pathogens.</title>
        <authorList>
            <person name="Haridas S."/>
            <person name="Albert R."/>
            <person name="Binder M."/>
            <person name="Bloem J."/>
            <person name="Labutti K."/>
            <person name="Salamov A."/>
            <person name="Andreopoulos B."/>
            <person name="Baker S."/>
            <person name="Barry K."/>
            <person name="Bills G."/>
            <person name="Bluhm B."/>
            <person name="Cannon C."/>
            <person name="Castanera R."/>
            <person name="Culley D."/>
            <person name="Daum C."/>
            <person name="Ezra D."/>
            <person name="Gonzalez J."/>
            <person name="Henrissat B."/>
            <person name="Kuo A."/>
            <person name="Liang C."/>
            <person name="Lipzen A."/>
            <person name="Lutzoni F."/>
            <person name="Magnuson J."/>
            <person name="Mondo S."/>
            <person name="Nolan M."/>
            <person name="Ohm R."/>
            <person name="Pangilinan J."/>
            <person name="Park H.-J."/>
            <person name="Ramirez L."/>
            <person name="Alfaro M."/>
            <person name="Sun H."/>
            <person name="Tritt A."/>
            <person name="Yoshinaga Y."/>
            <person name="Zwiers L.-H."/>
            <person name="Turgeon B."/>
            <person name="Goodwin S."/>
            <person name="Spatafora J."/>
            <person name="Crous P."/>
            <person name="Grigoriev I."/>
        </authorList>
    </citation>
    <scope>NUCLEOTIDE SEQUENCE</scope>
    <source>
        <strain evidence="3">CBS 109.77</strain>
    </source>
</reference>
<feature type="transmembrane region" description="Helical" evidence="2">
    <location>
        <begin position="228"/>
        <end position="248"/>
    </location>
</feature>
<keyword evidence="2" id="KW-0812">Transmembrane</keyword>
<dbReference type="PROSITE" id="PS51257">
    <property type="entry name" value="PROKAR_LIPOPROTEIN"/>
    <property type="match status" value="1"/>
</dbReference>
<evidence type="ECO:0000313" key="4">
    <source>
        <dbReference type="Proteomes" id="UP000799757"/>
    </source>
</evidence>